<dbReference type="EMBL" id="MU858088">
    <property type="protein sequence ID" value="KAK4214795.1"/>
    <property type="molecule type" value="Genomic_DNA"/>
</dbReference>
<comment type="caution">
    <text evidence="5">The sequence shown here is derived from an EMBL/GenBank/DDBJ whole genome shotgun (WGS) entry which is preliminary data.</text>
</comment>
<organism evidence="5 6">
    <name type="scientific">Rhypophila decipiens</name>
    <dbReference type="NCBI Taxonomy" id="261697"/>
    <lineage>
        <taxon>Eukaryota</taxon>
        <taxon>Fungi</taxon>
        <taxon>Dikarya</taxon>
        <taxon>Ascomycota</taxon>
        <taxon>Pezizomycotina</taxon>
        <taxon>Sordariomycetes</taxon>
        <taxon>Sordariomycetidae</taxon>
        <taxon>Sordariales</taxon>
        <taxon>Naviculisporaceae</taxon>
        <taxon>Rhypophila</taxon>
    </lineage>
</organism>
<dbReference type="Proteomes" id="UP001301769">
    <property type="component" value="Unassembled WGS sequence"/>
</dbReference>
<reference evidence="5" key="1">
    <citation type="journal article" date="2023" name="Mol. Phylogenet. Evol.">
        <title>Genome-scale phylogeny and comparative genomics of the fungal order Sordariales.</title>
        <authorList>
            <person name="Hensen N."/>
            <person name="Bonometti L."/>
            <person name="Westerberg I."/>
            <person name="Brannstrom I.O."/>
            <person name="Guillou S."/>
            <person name="Cros-Aarteil S."/>
            <person name="Calhoun S."/>
            <person name="Haridas S."/>
            <person name="Kuo A."/>
            <person name="Mondo S."/>
            <person name="Pangilinan J."/>
            <person name="Riley R."/>
            <person name="LaButti K."/>
            <person name="Andreopoulos B."/>
            <person name="Lipzen A."/>
            <person name="Chen C."/>
            <person name="Yan M."/>
            <person name="Daum C."/>
            <person name="Ng V."/>
            <person name="Clum A."/>
            <person name="Steindorff A."/>
            <person name="Ohm R.A."/>
            <person name="Martin F."/>
            <person name="Silar P."/>
            <person name="Natvig D.O."/>
            <person name="Lalanne C."/>
            <person name="Gautier V."/>
            <person name="Ament-Velasquez S.L."/>
            <person name="Kruys A."/>
            <person name="Hutchinson M.I."/>
            <person name="Powell A.J."/>
            <person name="Barry K."/>
            <person name="Miller A.N."/>
            <person name="Grigoriev I.V."/>
            <person name="Debuchy R."/>
            <person name="Gladieux P."/>
            <person name="Hiltunen Thoren M."/>
            <person name="Johannesson H."/>
        </authorList>
    </citation>
    <scope>NUCLEOTIDE SEQUENCE</scope>
    <source>
        <strain evidence="5">PSN293</strain>
    </source>
</reference>
<dbReference type="Gene3D" id="1.10.1280.10">
    <property type="entry name" value="Di-copper center containing domain from catechol oxidase"/>
    <property type="match status" value="1"/>
</dbReference>
<keyword evidence="1" id="KW-0479">Metal-binding</keyword>
<keyword evidence="3" id="KW-0732">Signal</keyword>
<dbReference type="PANTHER" id="PTHR11474:SF125">
    <property type="entry name" value="N-ACETYL-6-HYDROXYTRYPTOPHAN OXIDASE IVOB-RELATED"/>
    <property type="match status" value="1"/>
</dbReference>
<evidence type="ECO:0000256" key="1">
    <source>
        <dbReference type="ARBA" id="ARBA00022723"/>
    </source>
</evidence>
<sequence length="401" mass="43680">MRSDIWITSVLLPTAALAGVVAPRDWRAKVNVQRNGFYPLDVVDKLEEATMDKVEAYMAKKVAAGKNNGCTLENAGVRREWGDMTVEQRSDFINATLCLMKAPSKAPQAQFPGARTRFDDFMAYHLTNAGSLHDTIGLFPAHKYFLLAYENALRNECGYKGYHPYMNYDRYTKDPVNSALFNGNATSMGGNGAPDPNYTGLRTSAGLIKSGGGGGCVTEGPFKDWKATIGPGAPVMNNVPKNPLSSGGGYNPRCMRRDINVNAALGATADRSYNLITKSKDINTFYNTLLTPPRNASDPYNWGVHTAGHYIAGGDPGGDPMVSPGDPIFYFHHAMLDRLWWIWQMQDPDTRLNAQVNLGGGTGNGATRKIDLKWLAPDIIPVLEAHDSLGGHGGAFCHIYV</sequence>
<evidence type="ECO:0000256" key="3">
    <source>
        <dbReference type="SAM" id="SignalP"/>
    </source>
</evidence>
<feature type="signal peptide" evidence="3">
    <location>
        <begin position="1"/>
        <end position="18"/>
    </location>
</feature>
<proteinExistence type="predicted"/>
<reference evidence="5" key="2">
    <citation type="submission" date="2023-05" db="EMBL/GenBank/DDBJ databases">
        <authorList>
            <consortium name="Lawrence Berkeley National Laboratory"/>
            <person name="Steindorff A."/>
            <person name="Hensen N."/>
            <person name="Bonometti L."/>
            <person name="Westerberg I."/>
            <person name="Brannstrom I.O."/>
            <person name="Guillou S."/>
            <person name="Cros-Aarteil S."/>
            <person name="Calhoun S."/>
            <person name="Haridas S."/>
            <person name="Kuo A."/>
            <person name="Mondo S."/>
            <person name="Pangilinan J."/>
            <person name="Riley R."/>
            <person name="Labutti K."/>
            <person name="Andreopoulos B."/>
            <person name="Lipzen A."/>
            <person name="Chen C."/>
            <person name="Yanf M."/>
            <person name="Daum C."/>
            <person name="Ng V."/>
            <person name="Clum A."/>
            <person name="Ohm R."/>
            <person name="Martin F."/>
            <person name="Silar P."/>
            <person name="Natvig D."/>
            <person name="Lalanne C."/>
            <person name="Gautier V."/>
            <person name="Ament-Velasquez S.L."/>
            <person name="Kruys A."/>
            <person name="Hutchinson M.I."/>
            <person name="Powell A.J."/>
            <person name="Barry K."/>
            <person name="Miller A.N."/>
            <person name="Grigoriev I.V."/>
            <person name="Debuchy R."/>
            <person name="Gladieux P."/>
            <person name="Thoren M.H."/>
            <person name="Johannesson H."/>
        </authorList>
    </citation>
    <scope>NUCLEOTIDE SEQUENCE</scope>
    <source>
        <strain evidence="5">PSN293</strain>
    </source>
</reference>
<protein>
    <recommendedName>
        <fullName evidence="4">Tyrosinase copper-binding domain-containing protein</fullName>
    </recommendedName>
</protein>
<feature type="domain" description="Tyrosinase copper-binding" evidence="4">
    <location>
        <begin position="326"/>
        <end position="337"/>
    </location>
</feature>
<accession>A0AAN7BBE1</accession>
<dbReference type="PROSITE" id="PS00498">
    <property type="entry name" value="TYROSINASE_2"/>
    <property type="match status" value="1"/>
</dbReference>
<dbReference type="InterPro" id="IPR008922">
    <property type="entry name" value="Di-copper_centre_dom_sf"/>
</dbReference>
<evidence type="ECO:0000313" key="5">
    <source>
        <dbReference type="EMBL" id="KAK4214795.1"/>
    </source>
</evidence>
<evidence type="ECO:0000256" key="2">
    <source>
        <dbReference type="ARBA" id="ARBA00023002"/>
    </source>
</evidence>
<dbReference type="Pfam" id="PF00264">
    <property type="entry name" value="Tyrosinase"/>
    <property type="match status" value="1"/>
</dbReference>
<gene>
    <name evidence="5" type="ORF">QBC37DRAFT_460802</name>
</gene>
<name>A0AAN7BBE1_9PEZI</name>
<feature type="chain" id="PRO_5042994875" description="Tyrosinase copper-binding domain-containing protein" evidence="3">
    <location>
        <begin position="19"/>
        <end position="401"/>
    </location>
</feature>
<evidence type="ECO:0000313" key="6">
    <source>
        <dbReference type="Proteomes" id="UP001301769"/>
    </source>
</evidence>
<dbReference type="GO" id="GO:0016491">
    <property type="term" value="F:oxidoreductase activity"/>
    <property type="evidence" value="ECO:0007669"/>
    <property type="project" value="UniProtKB-KW"/>
</dbReference>
<dbReference type="PANTHER" id="PTHR11474">
    <property type="entry name" value="TYROSINASE FAMILY MEMBER"/>
    <property type="match status" value="1"/>
</dbReference>
<dbReference type="InterPro" id="IPR002227">
    <property type="entry name" value="Tyrosinase_Cu-bd"/>
</dbReference>
<dbReference type="AlphaFoldDB" id="A0AAN7BBE1"/>
<dbReference type="InterPro" id="IPR050316">
    <property type="entry name" value="Tyrosinase/Hemocyanin"/>
</dbReference>
<dbReference type="PRINTS" id="PR00092">
    <property type="entry name" value="TYROSINASE"/>
</dbReference>
<dbReference type="SUPFAM" id="SSF48056">
    <property type="entry name" value="Di-copper centre-containing domain"/>
    <property type="match status" value="1"/>
</dbReference>
<keyword evidence="6" id="KW-1185">Reference proteome</keyword>
<evidence type="ECO:0000259" key="4">
    <source>
        <dbReference type="PROSITE" id="PS00498"/>
    </source>
</evidence>
<dbReference type="GO" id="GO:0046872">
    <property type="term" value="F:metal ion binding"/>
    <property type="evidence" value="ECO:0007669"/>
    <property type="project" value="UniProtKB-KW"/>
</dbReference>
<keyword evidence="2" id="KW-0560">Oxidoreductase</keyword>